<evidence type="ECO:0000256" key="1">
    <source>
        <dbReference type="SAM" id="MobiDB-lite"/>
    </source>
</evidence>
<reference evidence="2" key="1">
    <citation type="journal article" date="2023" name="bioRxiv">
        <title>Improved chromosome-level genome assembly for marigold (Tagetes erecta).</title>
        <authorList>
            <person name="Jiang F."/>
            <person name="Yuan L."/>
            <person name="Wang S."/>
            <person name="Wang H."/>
            <person name="Xu D."/>
            <person name="Wang A."/>
            <person name="Fan W."/>
        </authorList>
    </citation>
    <scope>NUCLEOTIDE SEQUENCE</scope>
    <source>
        <strain evidence="2">WSJ</strain>
        <tissue evidence="2">Leaf</tissue>
    </source>
</reference>
<evidence type="ECO:0000313" key="2">
    <source>
        <dbReference type="EMBL" id="KAK1423724.1"/>
    </source>
</evidence>
<dbReference type="EMBL" id="JAUHHV010000005">
    <property type="protein sequence ID" value="KAK1423724.1"/>
    <property type="molecule type" value="Genomic_DNA"/>
</dbReference>
<protein>
    <submittedName>
        <fullName evidence="2">Uncharacterized protein</fullName>
    </submittedName>
</protein>
<proteinExistence type="predicted"/>
<evidence type="ECO:0000313" key="3">
    <source>
        <dbReference type="Proteomes" id="UP001229421"/>
    </source>
</evidence>
<dbReference type="AlphaFoldDB" id="A0AAD8NWY2"/>
<comment type="caution">
    <text evidence="2">The sequence shown here is derived from an EMBL/GenBank/DDBJ whole genome shotgun (WGS) entry which is preliminary data.</text>
</comment>
<gene>
    <name evidence="2" type="ORF">QVD17_19032</name>
</gene>
<keyword evidence="3" id="KW-1185">Reference proteome</keyword>
<accession>A0AAD8NWY2</accession>
<dbReference type="Proteomes" id="UP001229421">
    <property type="component" value="Unassembled WGS sequence"/>
</dbReference>
<name>A0AAD8NWY2_TARER</name>
<organism evidence="2 3">
    <name type="scientific">Tagetes erecta</name>
    <name type="common">African marigold</name>
    <dbReference type="NCBI Taxonomy" id="13708"/>
    <lineage>
        <taxon>Eukaryota</taxon>
        <taxon>Viridiplantae</taxon>
        <taxon>Streptophyta</taxon>
        <taxon>Embryophyta</taxon>
        <taxon>Tracheophyta</taxon>
        <taxon>Spermatophyta</taxon>
        <taxon>Magnoliopsida</taxon>
        <taxon>eudicotyledons</taxon>
        <taxon>Gunneridae</taxon>
        <taxon>Pentapetalae</taxon>
        <taxon>asterids</taxon>
        <taxon>campanulids</taxon>
        <taxon>Asterales</taxon>
        <taxon>Asteraceae</taxon>
        <taxon>Asteroideae</taxon>
        <taxon>Heliantheae alliance</taxon>
        <taxon>Tageteae</taxon>
        <taxon>Tagetes</taxon>
    </lineage>
</organism>
<feature type="region of interest" description="Disordered" evidence="1">
    <location>
        <begin position="54"/>
        <end position="95"/>
    </location>
</feature>
<sequence>MDASTLCVSTKLEHNHDGAAPSGLAAGAQALGQQVGVNVATKLIVDTMFKREQNEGKGSNALGSNEVPPRGLETTLGNAPVSIEVPPVGLDTSSGVNGDDGNGLFDGLISFFMSIVESSSA</sequence>